<feature type="region of interest" description="Disordered" evidence="3">
    <location>
        <begin position="282"/>
        <end position="330"/>
    </location>
</feature>
<dbReference type="EMBL" id="JAJGCB010000010">
    <property type="protein sequence ID" value="KAJ8990804.1"/>
    <property type="molecule type" value="Genomic_DNA"/>
</dbReference>
<dbReference type="SMART" id="SM00398">
    <property type="entry name" value="HMG"/>
    <property type="match status" value="2"/>
</dbReference>
<comment type="caution">
    <text evidence="5">The sequence shown here is derived from an EMBL/GenBank/DDBJ whole genome shotgun (WGS) entry which is preliminary data.</text>
</comment>
<evidence type="ECO:0000256" key="1">
    <source>
        <dbReference type="ARBA" id="ARBA00023125"/>
    </source>
</evidence>
<dbReference type="GO" id="GO:0005634">
    <property type="term" value="C:nucleus"/>
    <property type="evidence" value="ECO:0007669"/>
    <property type="project" value="UniProtKB-UniRule"/>
</dbReference>
<feature type="compositionally biased region" description="Basic residues" evidence="3">
    <location>
        <begin position="96"/>
        <end position="121"/>
    </location>
</feature>
<dbReference type="PROSITE" id="PS50118">
    <property type="entry name" value="HMG_BOX_2"/>
    <property type="match status" value="1"/>
</dbReference>
<feature type="domain" description="HMG box" evidence="4">
    <location>
        <begin position="248"/>
        <end position="314"/>
    </location>
</feature>
<proteinExistence type="predicted"/>
<dbReference type="Gene3D" id="1.10.30.10">
    <property type="entry name" value="High mobility group box domain"/>
    <property type="match status" value="2"/>
</dbReference>
<dbReference type="InterPro" id="IPR036910">
    <property type="entry name" value="HMG_box_dom_sf"/>
</dbReference>
<dbReference type="GO" id="GO:0003677">
    <property type="term" value="F:DNA binding"/>
    <property type="evidence" value="ECO:0007669"/>
    <property type="project" value="UniProtKB-UniRule"/>
</dbReference>
<evidence type="ECO:0000313" key="5">
    <source>
        <dbReference type="EMBL" id="KAJ8990804.1"/>
    </source>
</evidence>
<dbReference type="Pfam" id="PF09011">
    <property type="entry name" value="HMG_box_2"/>
    <property type="match status" value="1"/>
</dbReference>
<evidence type="ECO:0000259" key="4">
    <source>
        <dbReference type="PROSITE" id="PS50118"/>
    </source>
</evidence>
<evidence type="ECO:0000256" key="2">
    <source>
        <dbReference type="PROSITE-ProRule" id="PRU00267"/>
    </source>
</evidence>
<dbReference type="InterPro" id="IPR009071">
    <property type="entry name" value="HMG_box_dom"/>
</dbReference>
<evidence type="ECO:0000313" key="6">
    <source>
        <dbReference type="Proteomes" id="UP001161757"/>
    </source>
</evidence>
<sequence length="330" mass="36850">MTASLPYSRTLSKQLIARTARSFTRPSATPLLRVTCDCTPNSARSTRAHGFLGHLSTVKSARSYATSTDKPASRPKAHTGRAPAKRSPTPKEAKPAKKTTTKRKKKSSAAKPKPKGRKRLSKTAVLQKQRQEQKDLRATALLDQPKQLPQTAYTLVVVEEAKKGGDVKSNAASASARYRSLSPEEREEYNHQANLNKEKNEQAYKRWVQGFTPLQIKQANNARRQLAKKAKEAGKKTKFQRLKDDRTVKAPRNAYSFFFTERHRSGDLKGLSVGESGKLIGREWKNLSPAEKKPYEDKAAADKARYEEEYKTVYGVDPPHLRRGSGSSST</sequence>
<keyword evidence="2" id="KW-0539">Nucleus</keyword>
<dbReference type="SUPFAM" id="SSF47095">
    <property type="entry name" value="HMG-box"/>
    <property type="match status" value="2"/>
</dbReference>
<keyword evidence="1 2" id="KW-0238">DNA-binding</keyword>
<reference evidence="5" key="1">
    <citation type="submission" date="2023-01" db="EMBL/GenBank/DDBJ databases">
        <title>Exophiala dermititidis isolated from Cystic Fibrosis Patient.</title>
        <authorList>
            <person name="Kurbessoian T."/>
            <person name="Crocker A."/>
            <person name="Murante D."/>
            <person name="Hogan D.A."/>
            <person name="Stajich J.E."/>
        </authorList>
    </citation>
    <scope>NUCLEOTIDE SEQUENCE</scope>
    <source>
        <strain evidence="5">Ex8</strain>
    </source>
</reference>
<dbReference type="PANTHER" id="PTHR48112:SF22">
    <property type="entry name" value="MITOCHONDRIAL TRANSCRIPTION FACTOR A, ISOFORM B"/>
    <property type="match status" value="1"/>
</dbReference>
<gene>
    <name evidence="5" type="ORF">HRR80_005578</name>
</gene>
<dbReference type="InterPro" id="IPR050342">
    <property type="entry name" value="HMGB"/>
</dbReference>
<dbReference type="PANTHER" id="PTHR48112">
    <property type="entry name" value="HIGH MOBILITY GROUP PROTEIN DSP1"/>
    <property type="match status" value="1"/>
</dbReference>
<feature type="DNA-binding region" description="HMG box" evidence="2">
    <location>
        <begin position="248"/>
        <end position="314"/>
    </location>
</feature>
<feature type="compositionally biased region" description="Basic and acidic residues" evidence="3">
    <location>
        <begin position="282"/>
        <end position="311"/>
    </location>
</feature>
<dbReference type="Proteomes" id="UP001161757">
    <property type="component" value="Unassembled WGS sequence"/>
</dbReference>
<organism evidence="5 6">
    <name type="scientific">Exophiala dermatitidis</name>
    <name type="common">Black yeast-like fungus</name>
    <name type="synonym">Wangiella dermatitidis</name>
    <dbReference type="NCBI Taxonomy" id="5970"/>
    <lineage>
        <taxon>Eukaryota</taxon>
        <taxon>Fungi</taxon>
        <taxon>Dikarya</taxon>
        <taxon>Ascomycota</taxon>
        <taxon>Pezizomycotina</taxon>
        <taxon>Eurotiomycetes</taxon>
        <taxon>Chaetothyriomycetidae</taxon>
        <taxon>Chaetothyriales</taxon>
        <taxon>Herpotrichiellaceae</taxon>
        <taxon>Exophiala</taxon>
    </lineage>
</organism>
<accession>A0AAN6EU61</accession>
<feature type="region of interest" description="Disordered" evidence="3">
    <location>
        <begin position="62"/>
        <end position="132"/>
    </location>
</feature>
<evidence type="ECO:0000256" key="3">
    <source>
        <dbReference type="SAM" id="MobiDB-lite"/>
    </source>
</evidence>
<name>A0AAN6EU61_EXODE</name>
<protein>
    <recommendedName>
        <fullName evidence="4">HMG box domain-containing protein</fullName>
    </recommendedName>
</protein>
<dbReference type="AlphaFoldDB" id="A0AAN6EU61"/>